<reference evidence="1" key="1">
    <citation type="submission" date="2022-01" db="EMBL/GenBank/DDBJ databases">
        <authorList>
            <person name="King R."/>
        </authorList>
    </citation>
    <scope>NUCLEOTIDE SEQUENCE</scope>
</reference>
<name>A0A9P0CUW5_9CUCU</name>
<evidence type="ECO:0000313" key="2">
    <source>
        <dbReference type="Proteomes" id="UP001153636"/>
    </source>
</evidence>
<dbReference type="EMBL" id="OV651830">
    <property type="protein sequence ID" value="CAH1105122.1"/>
    <property type="molecule type" value="Genomic_DNA"/>
</dbReference>
<organism evidence="1 2">
    <name type="scientific">Psylliodes chrysocephalus</name>
    <dbReference type="NCBI Taxonomy" id="3402493"/>
    <lineage>
        <taxon>Eukaryota</taxon>
        <taxon>Metazoa</taxon>
        <taxon>Ecdysozoa</taxon>
        <taxon>Arthropoda</taxon>
        <taxon>Hexapoda</taxon>
        <taxon>Insecta</taxon>
        <taxon>Pterygota</taxon>
        <taxon>Neoptera</taxon>
        <taxon>Endopterygota</taxon>
        <taxon>Coleoptera</taxon>
        <taxon>Polyphaga</taxon>
        <taxon>Cucujiformia</taxon>
        <taxon>Chrysomeloidea</taxon>
        <taxon>Chrysomelidae</taxon>
        <taxon>Galerucinae</taxon>
        <taxon>Alticini</taxon>
        <taxon>Psylliodes</taxon>
    </lineage>
</organism>
<accession>A0A9P0CUW5</accession>
<dbReference type="OrthoDB" id="268799at2759"/>
<gene>
    <name evidence="1" type="ORF">PSYICH_LOCUS6031</name>
</gene>
<protein>
    <submittedName>
        <fullName evidence="1">Uncharacterized protein</fullName>
    </submittedName>
</protein>
<dbReference type="AlphaFoldDB" id="A0A9P0CUW5"/>
<dbReference type="Proteomes" id="UP001153636">
    <property type="component" value="Chromosome 18"/>
</dbReference>
<keyword evidence="2" id="KW-1185">Reference proteome</keyword>
<sequence>MEDSEQPYGSLSVENNKYKTKPYKFNSSIYEEEEIDNFILSIREIIINNVMLEIDRIDLTTRTIAFIVDIGCDALWRMLNIEFIQHTESFDFDTPAWKGDSCMKPSPKDTWTAKSIPIVPTKSARPSKDFSKFLPKICDCQQLGIPCECLLPAAKRDMDQMKLIQEPIEINIPSIVNYVEENQSSIDEEEELEQSFHESYPKVSSVVDDTSKSMASLKSEFSSDEEKRIKCILSEGFSKLQEKKKQVSLPILNVTHPMRAVSLTNMISELPALRVSVKTECETVKDDPKPTKKKILQ</sequence>
<proteinExistence type="predicted"/>
<evidence type="ECO:0000313" key="1">
    <source>
        <dbReference type="EMBL" id="CAH1105122.1"/>
    </source>
</evidence>